<dbReference type="SUPFAM" id="SSF51905">
    <property type="entry name" value="FAD/NAD(P)-binding domain"/>
    <property type="match status" value="1"/>
</dbReference>
<comment type="caution">
    <text evidence="4">The sequence shown here is derived from an EMBL/GenBank/DDBJ whole genome shotgun (WGS) entry which is preliminary data.</text>
</comment>
<dbReference type="Pfam" id="PF01494">
    <property type="entry name" value="FAD_binding_3"/>
    <property type="match status" value="2"/>
</dbReference>
<dbReference type="InterPro" id="IPR002938">
    <property type="entry name" value="FAD-bd"/>
</dbReference>
<keyword evidence="1" id="KW-0560">Oxidoreductase</keyword>
<evidence type="ECO:0000313" key="5">
    <source>
        <dbReference type="Proteomes" id="UP001195724"/>
    </source>
</evidence>
<feature type="domain" description="FAD-binding" evidence="3">
    <location>
        <begin position="3"/>
        <end position="112"/>
    </location>
</feature>
<protein>
    <submittedName>
        <fullName evidence="4">2-polyprenyl-6-methoxyphenol hydroxylase-like FAD-dependent oxidoreductase</fullName>
    </submittedName>
</protein>
<feature type="domain" description="FAD-binding" evidence="3">
    <location>
        <begin position="122"/>
        <end position="316"/>
    </location>
</feature>
<evidence type="ECO:0000256" key="2">
    <source>
        <dbReference type="ARBA" id="ARBA00023033"/>
    </source>
</evidence>
<keyword evidence="2" id="KW-0503">Monooxygenase</keyword>
<dbReference type="PANTHER" id="PTHR13789">
    <property type="entry name" value="MONOOXYGENASE"/>
    <property type="match status" value="1"/>
</dbReference>
<reference evidence="4 5" key="1">
    <citation type="submission" date="2021-01" db="EMBL/GenBank/DDBJ databases">
        <title>Sequencing the genomes of 1000 actinobacteria strains.</title>
        <authorList>
            <person name="Klenk H.-P."/>
        </authorList>
    </citation>
    <scope>NUCLEOTIDE SEQUENCE [LARGE SCALE GENOMIC DNA]</scope>
    <source>
        <strain evidence="4 5">DSM 44581</strain>
    </source>
</reference>
<gene>
    <name evidence="4" type="ORF">JOE68_001720</name>
</gene>
<dbReference type="PANTHER" id="PTHR13789:SF309">
    <property type="entry name" value="PUTATIVE (AFU_ORTHOLOGUE AFUA_6G14510)-RELATED"/>
    <property type="match status" value="1"/>
</dbReference>
<dbReference type="Gene3D" id="3.50.50.60">
    <property type="entry name" value="FAD/NAD(P)-binding domain"/>
    <property type="match status" value="1"/>
</dbReference>
<dbReference type="RefSeq" id="WP_307819581.1">
    <property type="nucleotide sequence ID" value="NZ_JAFBCL010000001.1"/>
</dbReference>
<evidence type="ECO:0000256" key="1">
    <source>
        <dbReference type="ARBA" id="ARBA00023002"/>
    </source>
</evidence>
<dbReference type="InterPro" id="IPR036188">
    <property type="entry name" value="FAD/NAD-bd_sf"/>
</dbReference>
<dbReference type="PRINTS" id="PR00420">
    <property type="entry name" value="RNGMNOXGNASE"/>
</dbReference>
<organism evidence="4 5">
    <name type="scientific">Saccharothrix algeriensis</name>
    <dbReference type="NCBI Taxonomy" id="173560"/>
    <lineage>
        <taxon>Bacteria</taxon>
        <taxon>Bacillati</taxon>
        <taxon>Actinomycetota</taxon>
        <taxon>Actinomycetes</taxon>
        <taxon>Pseudonocardiales</taxon>
        <taxon>Pseudonocardiaceae</taxon>
        <taxon>Saccharothrix</taxon>
    </lineage>
</organism>
<proteinExistence type="predicted"/>
<keyword evidence="5" id="KW-1185">Reference proteome</keyword>
<name>A0ABS2S4H4_9PSEU</name>
<evidence type="ECO:0000259" key="3">
    <source>
        <dbReference type="Pfam" id="PF01494"/>
    </source>
</evidence>
<accession>A0ABS2S4H4</accession>
<sequence length="372" mass="38525">MRAAVVGGGLGGLAAAVALRAVGWEVVVLERAAGFGEVGAGIGVLPNALRALGALGLADEVRAIGTPRVAGGVLDPRGRALARVDAAGLEHVVAVHRADLHRVLRSALPERCLVTSTEVRSAADVDADLVVAADGIRSRLRAELFPGYPGPVYTGTTAWRSVTEARFPRDLAITQTLGPGTEFGVLPLGDGRVCWYAATTAPEGGGSADEVGLVRELVGDWHDPVPAVLAATPPGTVLRHDIHELVAPLPPCARGRVALLGDAAHAMTPYLGQGAGMALEDAVVLAAACARHDTVPQALADYDRARRPRTRSVARASRLAGRVGQRLRNPVAVALRDAAMRAVPPAVGLRAMARFTAWEPPVLAPARGDQPL</sequence>
<evidence type="ECO:0000313" key="4">
    <source>
        <dbReference type="EMBL" id="MBM7810855.1"/>
    </source>
</evidence>
<dbReference type="EMBL" id="JAFBCL010000001">
    <property type="protein sequence ID" value="MBM7810855.1"/>
    <property type="molecule type" value="Genomic_DNA"/>
</dbReference>
<dbReference type="Proteomes" id="UP001195724">
    <property type="component" value="Unassembled WGS sequence"/>
</dbReference>
<dbReference type="InterPro" id="IPR050493">
    <property type="entry name" value="FAD-dep_Monooxygenase_BioMet"/>
</dbReference>